<dbReference type="SUPFAM" id="SSF69786">
    <property type="entry name" value="YggU-like"/>
    <property type="match status" value="1"/>
</dbReference>
<dbReference type="SMART" id="SM01152">
    <property type="entry name" value="DUF167"/>
    <property type="match status" value="1"/>
</dbReference>
<dbReference type="NCBIfam" id="TIGR00251">
    <property type="entry name" value="DUF167 family protein"/>
    <property type="match status" value="1"/>
</dbReference>
<evidence type="ECO:0000313" key="5">
    <source>
        <dbReference type="Proteomes" id="UP001196068"/>
    </source>
</evidence>
<dbReference type="Proteomes" id="UP001196068">
    <property type="component" value="Unassembled WGS sequence"/>
</dbReference>
<keyword evidence="5" id="KW-1185">Reference proteome</keyword>
<feature type="region of interest" description="Disordered" evidence="3">
    <location>
        <begin position="15"/>
        <end position="34"/>
    </location>
</feature>
<comment type="caution">
    <text evidence="4">The sequence shown here is derived from an EMBL/GenBank/DDBJ whole genome shotgun (WGS) entry which is preliminary data.</text>
</comment>
<sequence>MSAWNAAPDGVALRVKAQPRARRPGVGGLAPGADGPRLRVAVTEAAEDGQANAAVRSALAEALHVPQSAVALRQGASSRQKSFHVAGDAAALIARLEALA</sequence>
<accession>A0AAF1JUT2</accession>
<organism evidence="4 5">
    <name type="scientific">Plastoroseomonas arctica</name>
    <dbReference type="NCBI Taxonomy" id="1509237"/>
    <lineage>
        <taxon>Bacteria</taxon>
        <taxon>Pseudomonadati</taxon>
        <taxon>Pseudomonadota</taxon>
        <taxon>Alphaproteobacteria</taxon>
        <taxon>Acetobacterales</taxon>
        <taxon>Acetobacteraceae</taxon>
        <taxon>Plastoroseomonas</taxon>
    </lineage>
</organism>
<dbReference type="EMBL" id="JAAEDH010000002">
    <property type="protein sequence ID" value="MBR0654127.1"/>
    <property type="molecule type" value="Genomic_DNA"/>
</dbReference>
<dbReference type="PANTHER" id="PTHR13420">
    <property type="entry name" value="UPF0235 PROTEIN C15ORF40"/>
    <property type="match status" value="1"/>
</dbReference>
<dbReference type="InterPro" id="IPR003746">
    <property type="entry name" value="DUF167"/>
</dbReference>
<dbReference type="PANTHER" id="PTHR13420:SF7">
    <property type="entry name" value="UPF0235 PROTEIN C15ORF40"/>
    <property type="match status" value="1"/>
</dbReference>
<dbReference type="HAMAP" id="MF_00634">
    <property type="entry name" value="UPF0235"/>
    <property type="match status" value="1"/>
</dbReference>
<dbReference type="InterPro" id="IPR036591">
    <property type="entry name" value="YggU-like_sf"/>
</dbReference>
<dbReference type="AlphaFoldDB" id="A0AAF1JUT2"/>
<reference evidence="4" key="1">
    <citation type="submission" date="2020-01" db="EMBL/GenBank/DDBJ databases">
        <authorList>
            <person name="Rat A."/>
        </authorList>
    </citation>
    <scope>NUCLEOTIDE SEQUENCE</scope>
    <source>
        <strain evidence="4">LMG 28251</strain>
    </source>
</reference>
<evidence type="ECO:0000313" key="4">
    <source>
        <dbReference type="EMBL" id="MBR0654127.1"/>
    </source>
</evidence>
<dbReference type="RefSeq" id="WP_211872897.1">
    <property type="nucleotide sequence ID" value="NZ_JAAEDH010000002.1"/>
</dbReference>
<comment type="similarity">
    <text evidence="1 2">Belongs to the UPF0235 family.</text>
</comment>
<protein>
    <recommendedName>
        <fullName evidence="2">UPF0235 protein GXW79_03435</fullName>
    </recommendedName>
</protein>
<proteinExistence type="inferred from homology"/>
<evidence type="ECO:0000256" key="2">
    <source>
        <dbReference type="HAMAP-Rule" id="MF_00634"/>
    </source>
</evidence>
<dbReference type="Pfam" id="PF02594">
    <property type="entry name" value="DUF167"/>
    <property type="match status" value="1"/>
</dbReference>
<dbReference type="Gene3D" id="3.30.1200.10">
    <property type="entry name" value="YggU-like"/>
    <property type="match status" value="1"/>
</dbReference>
<evidence type="ECO:0000256" key="1">
    <source>
        <dbReference type="ARBA" id="ARBA00010364"/>
    </source>
</evidence>
<reference evidence="4" key="2">
    <citation type="journal article" date="2021" name="Syst. Appl. Microbiol.">
        <title>Roseomonas hellenica sp. nov., isolated from roots of wild-growing Alkanna tinctoria.</title>
        <authorList>
            <person name="Rat A."/>
            <person name="Naranjo H.D."/>
            <person name="Lebbe L."/>
            <person name="Cnockaert M."/>
            <person name="Krigas N."/>
            <person name="Grigoriadou K."/>
            <person name="Maloupa E."/>
            <person name="Willems A."/>
        </authorList>
    </citation>
    <scope>NUCLEOTIDE SEQUENCE</scope>
    <source>
        <strain evidence="4">LMG 28251</strain>
    </source>
</reference>
<evidence type="ECO:0000256" key="3">
    <source>
        <dbReference type="SAM" id="MobiDB-lite"/>
    </source>
</evidence>
<gene>
    <name evidence="4" type="ORF">GXW79_03435</name>
</gene>
<dbReference type="GO" id="GO:0005737">
    <property type="term" value="C:cytoplasm"/>
    <property type="evidence" value="ECO:0007669"/>
    <property type="project" value="TreeGrafter"/>
</dbReference>
<name>A0AAF1JUT2_9PROT</name>